<dbReference type="Pfam" id="PF05013">
    <property type="entry name" value="FGase"/>
    <property type="match status" value="1"/>
</dbReference>
<name>A0A370G2R8_GLULI</name>
<dbReference type="SUPFAM" id="SSF53187">
    <property type="entry name" value="Zn-dependent exopeptidases"/>
    <property type="match status" value="1"/>
</dbReference>
<evidence type="ECO:0000256" key="1">
    <source>
        <dbReference type="SAM" id="MobiDB-lite"/>
    </source>
</evidence>
<feature type="region of interest" description="Disordered" evidence="1">
    <location>
        <begin position="1"/>
        <end position="23"/>
    </location>
</feature>
<sequence length="308" mass="33030">MTHTDSPVSPESETMSGTTSESPLSPFVLVPPMIAGVPLVVASPHSGHAYPQDFLTLARLDRTLLRHSEDFRVDALLAGAPGVGAHMIHATFPRIYCDVNRDSDELDPTMFTEPMPPERTTITPRVRAGLGVIPRISAAGAPIYRTRLPLREATDRIARFWAPYHAALSALIAAQVAAHGACVLVDCHSMPSTGLRAYDMPDFVLGDAWGSSCAAALTEAAETCLRSCGFRTNRNAPYAGGYVTRHYGRPATGCHALQVEIRRGLYMDENSLTPNTGFGDIRAVMTALLRTLAGVATDLPHPSGIRTG</sequence>
<comment type="caution">
    <text evidence="2">The sequence shown here is derived from an EMBL/GenBank/DDBJ whole genome shotgun (WGS) entry which is preliminary data.</text>
</comment>
<dbReference type="AlphaFoldDB" id="A0A370G2R8"/>
<dbReference type="EMBL" id="QQAW01000004">
    <property type="protein sequence ID" value="RDI38161.1"/>
    <property type="molecule type" value="Genomic_DNA"/>
</dbReference>
<dbReference type="InterPro" id="IPR007709">
    <property type="entry name" value="N-FG_amidohydro"/>
</dbReference>
<organism evidence="2 3">
    <name type="scientific">Gluconacetobacter liquefaciens</name>
    <name type="common">Acetobacter liquefaciens</name>
    <dbReference type="NCBI Taxonomy" id="89584"/>
    <lineage>
        <taxon>Bacteria</taxon>
        <taxon>Pseudomonadati</taxon>
        <taxon>Pseudomonadota</taxon>
        <taxon>Alphaproteobacteria</taxon>
        <taxon>Acetobacterales</taxon>
        <taxon>Acetobacteraceae</taxon>
        <taxon>Gluconacetobacter</taxon>
    </lineage>
</organism>
<dbReference type="Gene3D" id="3.40.630.40">
    <property type="entry name" value="Zn-dependent exopeptidases"/>
    <property type="match status" value="1"/>
</dbReference>
<dbReference type="RefSeq" id="WP_245948936.1">
    <property type="nucleotide sequence ID" value="NZ_BJMI01000016.1"/>
</dbReference>
<feature type="compositionally biased region" description="Low complexity" evidence="1">
    <location>
        <begin position="9"/>
        <end position="22"/>
    </location>
</feature>
<accession>A0A370G2R8</accession>
<keyword evidence="3" id="KW-1185">Reference proteome</keyword>
<evidence type="ECO:0000313" key="2">
    <source>
        <dbReference type="EMBL" id="RDI38161.1"/>
    </source>
</evidence>
<evidence type="ECO:0000313" key="3">
    <source>
        <dbReference type="Proteomes" id="UP000254958"/>
    </source>
</evidence>
<proteinExistence type="predicted"/>
<dbReference type="Proteomes" id="UP000254958">
    <property type="component" value="Unassembled WGS sequence"/>
</dbReference>
<protein>
    <submittedName>
        <fullName evidence="2">N-formylglutamate deformylase</fullName>
    </submittedName>
</protein>
<reference evidence="2 3" key="1">
    <citation type="submission" date="2018-07" db="EMBL/GenBank/DDBJ databases">
        <title>Genomic Encyclopedia of Type Strains, Phase IV (KMG-IV): sequencing the most valuable type-strain genomes for metagenomic binning, comparative biology and taxonomic classification.</title>
        <authorList>
            <person name="Goeker M."/>
        </authorList>
    </citation>
    <scope>NUCLEOTIDE SEQUENCE [LARGE SCALE GENOMIC DNA]</scope>
    <source>
        <strain evidence="2 3">DSM 5603</strain>
    </source>
</reference>
<gene>
    <name evidence="2" type="ORF">C7453_104100</name>
</gene>